<feature type="region of interest" description="Disordered" evidence="1">
    <location>
        <begin position="195"/>
        <end position="214"/>
    </location>
</feature>
<evidence type="ECO:0000313" key="2">
    <source>
        <dbReference type="EMBL" id="OCF32231.1"/>
    </source>
</evidence>
<organism evidence="2 3">
    <name type="scientific">Kwoniella heveanensis BCC8398</name>
    <dbReference type="NCBI Taxonomy" id="1296120"/>
    <lineage>
        <taxon>Eukaryota</taxon>
        <taxon>Fungi</taxon>
        <taxon>Dikarya</taxon>
        <taxon>Basidiomycota</taxon>
        <taxon>Agaricomycotina</taxon>
        <taxon>Tremellomycetes</taxon>
        <taxon>Tremellales</taxon>
        <taxon>Cryptococcaceae</taxon>
        <taxon>Kwoniella</taxon>
    </lineage>
</organism>
<proteinExistence type="predicted"/>
<feature type="region of interest" description="Disordered" evidence="1">
    <location>
        <begin position="327"/>
        <end position="351"/>
    </location>
</feature>
<sequence length="351" mass="38526">MPVRLSFSIVCEGGSDMLGPKSKGNVHIRGPRTDRKEHDSYIWVESVQPTKGPNGLTETFTTEDWDRALSSAQAPERKRFLSLKDLQASLSLGTPHKLKPMFCSAHGFSLLSQAGNEGSFPGRCQPRNAYTTRLKEFDYPQELVSTEGYKQAGLKARLSRQGHTLTCGQSPGSMILSANMCTEIRLIAARPHDNHGGDSWYSDAKHGEPPEGQQKQGKIFYVDGKIAWYHNPSLWSRCGVTSGGLGSMAATGPEVDFEAGQFGGPETSTMTESRNQQHPLGDHQLMTEAIWSDTAGDLLISVPSCDGYTAATSPQDRIEEEFEIGEEETIGGSTTWVDPYDRRDHSRRGSI</sequence>
<reference evidence="2 3" key="1">
    <citation type="submission" date="2013-07" db="EMBL/GenBank/DDBJ databases">
        <title>The Genome Sequence of Cryptococcus heveanensis BCC8398.</title>
        <authorList>
            <consortium name="The Broad Institute Genome Sequencing Platform"/>
            <person name="Cuomo C."/>
            <person name="Litvintseva A."/>
            <person name="Chen Y."/>
            <person name="Heitman J."/>
            <person name="Sun S."/>
            <person name="Springer D."/>
            <person name="Dromer F."/>
            <person name="Young S.K."/>
            <person name="Zeng Q."/>
            <person name="Gargeya S."/>
            <person name="Fitzgerald M."/>
            <person name="Abouelleil A."/>
            <person name="Alvarado L."/>
            <person name="Berlin A.M."/>
            <person name="Chapman S.B."/>
            <person name="Dewar J."/>
            <person name="Goldberg J."/>
            <person name="Griggs A."/>
            <person name="Gujja S."/>
            <person name="Hansen M."/>
            <person name="Howarth C."/>
            <person name="Imamovic A."/>
            <person name="Larimer J."/>
            <person name="McCowan C."/>
            <person name="Murphy C."/>
            <person name="Pearson M."/>
            <person name="Priest M."/>
            <person name="Roberts A."/>
            <person name="Saif S."/>
            <person name="Shea T."/>
            <person name="Sykes S."/>
            <person name="Wortman J."/>
            <person name="Nusbaum C."/>
            <person name="Birren B."/>
        </authorList>
    </citation>
    <scope>NUCLEOTIDE SEQUENCE [LARGE SCALE GENOMIC DNA]</scope>
    <source>
        <strain evidence="2 3">BCC8398</strain>
    </source>
</reference>
<protein>
    <submittedName>
        <fullName evidence="2">Uncharacterized protein</fullName>
    </submittedName>
</protein>
<reference evidence="3" key="2">
    <citation type="submission" date="2013-12" db="EMBL/GenBank/DDBJ databases">
        <title>Evolution of pathogenesis and genome organization in the Tremellales.</title>
        <authorList>
            <person name="Cuomo C."/>
            <person name="Litvintseva A."/>
            <person name="Heitman J."/>
            <person name="Chen Y."/>
            <person name="Sun S."/>
            <person name="Springer D."/>
            <person name="Dromer F."/>
            <person name="Young S."/>
            <person name="Zeng Q."/>
            <person name="Chapman S."/>
            <person name="Gujja S."/>
            <person name="Saif S."/>
            <person name="Birren B."/>
        </authorList>
    </citation>
    <scope>NUCLEOTIDE SEQUENCE [LARGE SCALE GENOMIC DNA]</scope>
    <source>
        <strain evidence="3">BCC8398</strain>
    </source>
</reference>
<dbReference type="Proteomes" id="UP000092666">
    <property type="component" value="Unassembled WGS sequence"/>
</dbReference>
<dbReference type="EMBL" id="KI669510">
    <property type="protein sequence ID" value="OCF32231.1"/>
    <property type="molecule type" value="Genomic_DNA"/>
</dbReference>
<accession>A0A1B9GMM5</accession>
<evidence type="ECO:0000313" key="3">
    <source>
        <dbReference type="Proteomes" id="UP000092666"/>
    </source>
</evidence>
<keyword evidence="3" id="KW-1185">Reference proteome</keyword>
<gene>
    <name evidence="2" type="ORF">I316_06145</name>
</gene>
<dbReference type="AlphaFoldDB" id="A0A1B9GMM5"/>
<evidence type="ECO:0000256" key="1">
    <source>
        <dbReference type="SAM" id="MobiDB-lite"/>
    </source>
</evidence>
<name>A0A1B9GMM5_9TREE</name>